<organism evidence="1 2">
    <name type="scientific">[Candida] jaroonii</name>
    <dbReference type="NCBI Taxonomy" id="467808"/>
    <lineage>
        <taxon>Eukaryota</taxon>
        <taxon>Fungi</taxon>
        <taxon>Dikarya</taxon>
        <taxon>Ascomycota</taxon>
        <taxon>Saccharomycotina</taxon>
        <taxon>Pichiomycetes</taxon>
        <taxon>Debaryomycetaceae</taxon>
        <taxon>Yamadazyma</taxon>
    </lineage>
</organism>
<proteinExistence type="predicted"/>
<dbReference type="EMBL" id="CALSDN010000007">
    <property type="protein sequence ID" value="CAH6721744.1"/>
    <property type="molecule type" value="Genomic_DNA"/>
</dbReference>
<keyword evidence="2" id="KW-1185">Reference proteome</keyword>
<evidence type="ECO:0000313" key="1">
    <source>
        <dbReference type="EMBL" id="CAH6721744.1"/>
    </source>
</evidence>
<protein>
    <submittedName>
        <fullName evidence="1">Autophagy protein 5</fullName>
    </submittedName>
</protein>
<sequence>MEFEVKDKLWNGSINIIISLDTDDSSIEYLLTVPRISYLPIYYESIAKYFKNFLEFTQPFWLEYNSIPIKWNQPVGLLYDHLHLPSTINSDPWKLDFKFGDYPDIIPFIYRYPDDTINYERSISENFFNQLKQSSFIVNGNSKAVMNLSKNDSEMLWNAIKDHDLNYYTTIEKKLTSTKMLRIPVKVFAQGKILHYPSDIDSTFESITKDFPNSQFHVHGISLNENIKILDLWKMFKYLDDFLYIVVY</sequence>
<name>A0ACA9YAT6_9ASCO</name>
<gene>
    <name evidence="1" type="ORF">CLIB1444_07S01464</name>
</gene>
<comment type="caution">
    <text evidence="1">The sequence shown here is derived from an EMBL/GenBank/DDBJ whole genome shotgun (WGS) entry which is preliminary data.</text>
</comment>
<evidence type="ECO:0000313" key="2">
    <source>
        <dbReference type="Proteomes" id="UP001152531"/>
    </source>
</evidence>
<accession>A0ACA9YAT6</accession>
<dbReference type="Proteomes" id="UP001152531">
    <property type="component" value="Unassembled WGS sequence"/>
</dbReference>
<reference evidence="1" key="1">
    <citation type="submission" date="2022-06" db="EMBL/GenBank/DDBJ databases">
        <authorList>
            <person name="Legras J.-L."/>
            <person name="Devillers H."/>
            <person name="Grondin C."/>
        </authorList>
    </citation>
    <scope>NUCLEOTIDE SEQUENCE</scope>
    <source>
        <strain evidence="1">CLIB 1444</strain>
    </source>
</reference>